<evidence type="ECO:0000256" key="1">
    <source>
        <dbReference type="ARBA" id="ARBA00004651"/>
    </source>
</evidence>
<dbReference type="InterPro" id="IPR051679">
    <property type="entry name" value="DASS-Related_Transporters"/>
</dbReference>
<keyword evidence="3 6" id="KW-0812">Transmembrane</keyword>
<evidence type="ECO:0000256" key="5">
    <source>
        <dbReference type="ARBA" id="ARBA00023136"/>
    </source>
</evidence>
<protein>
    <submittedName>
        <fullName evidence="7">AbgT family transporter</fullName>
    </submittedName>
</protein>
<evidence type="ECO:0000313" key="7">
    <source>
        <dbReference type="EMBL" id="MDZ5711389.1"/>
    </source>
</evidence>
<feature type="transmembrane region" description="Helical" evidence="6">
    <location>
        <begin position="73"/>
        <end position="93"/>
    </location>
</feature>
<dbReference type="Pfam" id="PF03606">
    <property type="entry name" value="DcuC"/>
    <property type="match status" value="1"/>
</dbReference>
<keyword evidence="5 6" id="KW-0472">Membrane</keyword>
<dbReference type="RefSeq" id="WP_322420395.1">
    <property type="nucleotide sequence ID" value="NZ_JAXQNN010000001.1"/>
</dbReference>
<evidence type="ECO:0000313" key="8">
    <source>
        <dbReference type="Proteomes" id="UP001292084"/>
    </source>
</evidence>
<dbReference type="InterPro" id="IPR018385">
    <property type="entry name" value="C4_dicarb_anaerob_car-like"/>
</dbReference>
<organism evidence="7 8">
    <name type="scientific">Jeotgalibacillus haloalkalitolerans</name>
    <dbReference type="NCBI Taxonomy" id="3104292"/>
    <lineage>
        <taxon>Bacteria</taxon>
        <taxon>Bacillati</taxon>
        <taxon>Bacillota</taxon>
        <taxon>Bacilli</taxon>
        <taxon>Bacillales</taxon>
        <taxon>Caryophanaceae</taxon>
        <taxon>Jeotgalibacillus</taxon>
    </lineage>
</organism>
<feature type="transmembrane region" description="Helical" evidence="6">
    <location>
        <begin position="317"/>
        <end position="335"/>
    </location>
</feature>
<feature type="transmembrane region" description="Helical" evidence="6">
    <location>
        <begin position="114"/>
        <end position="132"/>
    </location>
</feature>
<feature type="transmembrane region" description="Helical" evidence="6">
    <location>
        <begin position="200"/>
        <end position="218"/>
    </location>
</feature>
<accession>A0ABU5KJS2</accession>
<name>A0ABU5KJS2_9BACL</name>
<dbReference type="PANTHER" id="PTHR43652:SF2">
    <property type="entry name" value="BASIC AMINO ACID ANTIPORTER YFCC-RELATED"/>
    <property type="match status" value="1"/>
</dbReference>
<feature type="transmembrane region" description="Helical" evidence="6">
    <location>
        <begin position="286"/>
        <end position="305"/>
    </location>
</feature>
<dbReference type="PANTHER" id="PTHR43652">
    <property type="entry name" value="BASIC AMINO ACID ANTIPORTER YFCC-RELATED"/>
    <property type="match status" value="1"/>
</dbReference>
<evidence type="ECO:0000256" key="2">
    <source>
        <dbReference type="ARBA" id="ARBA00022475"/>
    </source>
</evidence>
<feature type="transmembrane region" description="Helical" evidence="6">
    <location>
        <begin position="445"/>
        <end position="465"/>
    </location>
</feature>
<keyword evidence="4 6" id="KW-1133">Transmembrane helix</keyword>
<sequence>MSEKKKKFPIPHTYAIIFSIVILAAIATYIVPAGQFDREEVDGRTVVVGNSYQEVESNPIGFFEVFMAIPEGMAAGSSIIFYIFLVGGAFGVIRATNAIEAGIHKTVVKLGKKEFLLIPITMFIFSVLGATMGMSEESIIFVPIGIAIARAIGYDAITGTAMVSLGAASGFIGGMLNPFTVGIAQGIAEVPIFSGFGFRFVVYIFILSLAIFYVMRYARKVKNDPSRSVIADLEMKAKKDAEKKIKESGLPSFSTRHLFVFLIIIGGLVFNVYGVFQWGWYLTELAASFIIIGLLSGFVGGLNVNQVFDAFVDGMKLVAFGALIVGFARAILVVMENGVIIDTLVNSLAAVISQLPQTVNVVGMLVVQTITNLFIPSGSGQAATTMPIMTPLSDLLGINRQVAVLAYQYGDGISNSIIPTSASLMGYLAVAGIPYERWVKFIWKLILGWFSIAVVALVVAVLIGVS</sequence>
<feature type="transmembrane region" description="Helical" evidence="6">
    <location>
        <begin position="164"/>
        <end position="188"/>
    </location>
</feature>
<gene>
    <name evidence="7" type="ORF">UFB30_04095</name>
</gene>
<evidence type="ECO:0000256" key="4">
    <source>
        <dbReference type="ARBA" id="ARBA00022989"/>
    </source>
</evidence>
<feature type="transmembrane region" description="Helical" evidence="6">
    <location>
        <begin position="138"/>
        <end position="157"/>
    </location>
</feature>
<feature type="transmembrane region" description="Helical" evidence="6">
    <location>
        <begin position="413"/>
        <end position="433"/>
    </location>
</feature>
<feature type="transmembrane region" description="Helical" evidence="6">
    <location>
        <begin position="258"/>
        <end position="280"/>
    </location>
</feature>
<evidence type="ECO:0000256" key="3">
    <source>
        <dbReference type="ARBA" id="ARBA00022692"/>
    </source>
</evidence>
<evidence type="ECO:0000256" key="6">
    <source>
        <dbReference type="SAM" id="Phobius"/>
    </source>
</evidence>
<keyword evidence="2" id="KW-1003">Cell membrane</keyword>
<reference evidence="7 8" key="1">
    <citation type="submission" date="2023-12" db="EMBL/GenBank/DDBJ databases">
        <title>Jeotgalibacillus haloalkaliphilus sp. nov., a novel salt-tolerant bacteria, isolated from the estuary of the Fenhe River into the Yellow River.</title>
        <authorList>
            <person name="Li Y."/>
        </authorList>
    </citation>
    <scope>NUCLEOTIDE SEQUENCE [LARGE SCALE GENOMIC DNA]</scope>
    <source>
        <strain evidence="7 8">HH7-29</strain>
    </source>
</reference>
<comment type="caution">
    <text evidence="7">The sequence shown here is derived from an EMBL/GenBank/DDBJ whole genome shotgun (WGS) entry which is preliminary data.</text>
</comment>
<proteinExistence type="predicted"/>
<dbReference type="Proteomes" id="UP001292084">
    <property type="component" value="Unassembled WGS sequence"/>
</dbReference>
<keyword evidence="8" id="KW-1185">Reference proteome</keyword>
<dbReference type="EMBL" id="JAXQNN010000001">
    <property type="protein sequence ID" value="MDZ5711389.1"/>
    <property type="molecule type" value="Genomic_DNA"/>
</dbReference>
<feature type="transmembrane region" description="Helical" evidence="6">
    <location>
        <begin position="12"/>
        <end position="31"/>
    </location>
</feature>
<comment type="subcellular location">
    <subcellularLocation>
        <location evidence="1">Cell membrane</location>
        <topology evidence="1">Multi-pass membrane protein</topology>
    </subcellularLocation>
</comment>